<organism evidence="1 2">
    <name type="scientific">[Ruminococcus] lactaris</name>
    <dbReference type="NCBI Taxonomy" id="46228"/>
    <lineage>
        <taxon>Bacteria</taxon>
        <taxon>Bacillati</taxon>
        <taxon>Bacillota</taxon>
        <taxon>Clostridia</taxon>
        <taxon>Lachnospirales</taxon>
        <taxon>Lachnospiraceae</taxon>
        <taxon>Mediterraneibacter</taxon>
    </lineage>
</organism>
<comment type="caution">
    <text evidence="1">The sequence shown here is derived from an EMBL/GenBank/DDBJ whole genome shotgun (WGS) entry which is preliminary data.</text>
</comment>
<evidence type="ECO:0000313" key="1">
    <source>
        <dbReference type="EMBL" id="RHF62314.1"/>
    </source>
</evidence>
<proteinExistence type="predicted"/>
<accession>A0A414P7W2</accession>
<evidence type="ECO:0000313" key="2">
    <source>
        <dbReference type="Proteomes" id="UP000284902"/>
    </source>
</evidence>
<name>A0A414P7W2_9FIRM</name>
<gene>
    <name evidence="1" type="ORF">DW672_03480</name>
</gene>
<reference evidence="1 2" key="1">
    <citation type="submission" date="2018-08" db="EMBL/GenBank/DDBJ databases">
        <title>A genome reference for cultivated species of the human gut microbiota.</title>
        <authorList>
            <person name="Zou Y."/>
            <person name="Xue W."/>
            <person name="Luo G."/>
        </authorList>
    </citation>
    <scope>NUCLEOTIDE SEQUENCE [LARGE SCALE GENOMIC DNA]</scope>
    <source>
        <strain evidence="1 2">AM25-1LB</strain>
    </source>
</reference>
<protein>
    <submittedName>
        <fullName evidence="1">Uncharacterized protein</fullName>
    </submittedName>
</protein>
<dbReference type="AlphaFoldDB" id="A0A414P7W2"/>
<dbReference type="Proteomes" id="UP000284902">
    <property type="component" value="Unassembled WGS sequence"/>
</dbReference>
<dbReference type="RefSeq" id="WP_118212564.1">
    <property type="nucleotide sequence ID" value="NZ_DAWBHJ010000015.1"/>
</dbReference>
<dbReference type="EMBL" id="QRHG01000006">
    <property type="protein sequence ID" value="RHF62314.1"/>
    <property type="molecule type" value="Genomic_DNA"/>
</dbReference>
<sequence>MNDNLKKNGDGYYDPTAYKAIKAAEEETVKFQKLLDTIFNICELSGFHIEGRITIKSKSTGRIWR</sequence>